<dbReference type="PROSITE" id="PS50240">
    <property type="entry name" value="TRYPSIN_DOM"/>
    <property type="match status" value="1"/>
</dbReference>
<dbReference type="InterPro" id="IPR035972">
    <property type="entry name" value="GLA-like_dom_SF"/>
</dbReference>
<dbReference type="Pfam" id="PF00594">
    <property type="entry name" value="Gla"/>
    <property type="match status" value="1"/>
</dbReference>
<evidence type="ECO:0000256" key="6">
    <source>
        <dbReference type="ARBA" id="ARBA00022801"/>
    </source>
</evidence>
<evidence type="ECO:0000256" key="9">
    <source>
        <dbReference type="ARBA" id="ARBA00023180"/>
    </source>
</evidence>
<dbReference type="PROSITE" id="PS01187">
    <property type="entry name" value="EGF_CA"/>
    <property type="match status" value="1"/>
</dbReference>
<keyword evidence="4 10" id="KW-0245">EGF-like domain</keyword>
<dbReference type="SUPFAM" id="SSF50494">
    <property type="entry name" value="Trypsin-like serine proteases"/>
    <property type="match status" value="1"/>
</dbReference>
<keyword evidence="5" id="KW-0645">Protease</keyword>
<organism evidence="15 16">
    <name type="scientific">Onychostoma macrolepis</name>
    <dbReference type="NCBI Taxonomy" id="369639"/>
    <lineage>
        <taxon>Eukaryota</taxon>
        <taxon>Metazoa</taxon>
        <taxon>Chordata</taxon>
        <taxon>Craniata</taxon>
        <taxon>Vertebrata</taxon>
        <taxon>Euteleostomi</taxon>
        <taxon>Actinopterygii</taxon>
        <taxon>Neopterygii</taxon>
        <taxon>Teleostei</taxon>
        <taxon>Ostariophysi</taxon>
        <taxon>Cypriniformes</taxon>
        <taxon>Cyprinidae</taxon>
        <taxon>Acrossocheilinae</taxon>
        <taxon>Onychostoma</taxon>
    </lineage>
</organism>
<dbReference type="PANTHER" id="PTHR24278:SF35">
    <property type="entry name" value="PROTEIN Z, VITAMIN K-DEPENDENT PLASMA GLYCOPROTEIN B"/>
    <property type="match status" value="1"/>
</dbReference>
<feature type="signal peptide" evidence="11">
    <location>
        <begin position="1"/>
        <end position="20"/>
    </location>
</feature>
<dbReference type="InterPro" id="IPR017857">
    <property type="entry name" value="Coagulation_fac-like_Gla_dom"/>
</dbReference>
<dbReference type="InterPro" id="IPR000294">
    <property type="entry name" value="GLA_domain"/>
</dbReference>
<dbReference type="Proteomes" id="UP000579812">
    <property type="component" value="Unassembled WGS sequence"/>
</dbReference>
<accession>A0A7J6DJL7</accession>
<dbReference type="InterPro" id="IPR000152">
    <property type="entry name" value="EGF-type_Asp/Asn_hydroxyl_site"/>
</dbReference>
<feature type="domain" description="Peptidase S1" evidence="13">
    <location>
        <begin position="191"/>
        <end position="394"/>
    </location>
</feature>
<evidence type="ECO:0000256" key="10">
    <source>
        <dbReference type="PROSITE-ProRule" id="PRU00076"/>
    </source>
</evidence>
<evidence type="ECO:0000256" key="8">
    <source>
        <dbReference type="ARBA" id="ARBA00023157"/>
    </source>
</evidence>
<name>A0A7J6DJL7_9TELE</name>
<dbReference type="Gene3D" id="2.40.10.10">
    <property type="entry name" value="Trypsin-like serine proteases"/>
    <property type="match status" value="1"/>
</dbReference>
<dbReference type="Gene3D" id="4.10.740.10">
    <property type="entry name" value="Coagulation Factor IX"/>
    <property type="match status" value="1"/>
</dbReference>
<feature type="chain" id="PRO_5029677327" description="Factor VII heavy chain" evidence="11">
    <location>
        <begin position="21"/>
        <end position="398"/>
    </location>
</feature>
<comment type="caution">
    <text evidence="15">The sequence shown here is derived from an EMBL/GenBank/DDBJ whole genome shotgun (WGS) entry which is preliminary data.</text>
</comment>
<evidence type="ECO:0000256" key="5">
    <source>
        <dbReference type="ARBA" id="ARBA00022670"/>
    </source>
</evidence>
<dbReference type="GO" id="GO:0007596">
    <property type="term" value="P:blood coagulation"/>
    <property type="evidence" value="ECO:0007669"/>
    <property type="project" value="InterPro"/>
</dbReference>
<dbReference type="OrthoDB" id="7726766at2759"/>
<proteinExistence type="predicted"/>
<dbReference type="InterPro" id="IPR009003">
    <property type="entry name" value="Peptidase_S1_PA"/>
</dbReference>
<evidence type="ECO:0000256" key="2">
    <source>
        <dbReference type="ARBA" id="ARBA00022479"/>
    </source>
</evidence>
<dbReference type="SMART" id="SM00181">
    <property type="entry name" value="EGF"/>
    <property type="match status" value="2"/>
</dbReference>
<protein>
    <recommendedName>
        <fullName evidence="17">Factor VII heavy chain</fullName>
    </recommendedName>
</protein>
<dbReference type="InterPro" id="IPR050442">
    <property type="entry name" value="Peptidase_S1_coag_factors"/>
</dbReference>
<dbReference type="PROSITE" id="PS00022">
    <property type="entry name" value="EGF_1"/>
    <property type="match status" value="1"/>
</dbReference>
<dbReference type="SUPFAM" id="SSF57630">
    <property type="entry name" value="GLA-domain"/>
    <property type="match status" value="1"/>
</dbReference>
<dbReference type="InterPro" id="IPR018097">
    <property type="entry name" value="EGF_Ca-bd_CS"/>
</dbReference>
<dbReference type="InterPro" id="IPR043504">
    <property type="entry name" value="Peptidase_S1_PA_chymotrypsin"/>
</dbReference>
<dbReference type="SMART" id="SM00069">
    <property type="entry name" value="GLA"/>
    <property type="match status" value="1"/>
</dbReference>
<keyword evidence="11" id="KW-0732">Signal</keyword>
<comment type="caution">
    <text evidence="10">Lacks conserved residue(s) required for the propagation of feature annotation.</text>
</comment>
<evidence type="ECO:0000313" key="16">
    <source>
        <dbReference type="Proteomes" id="UP000579812"/>
    </source>
</evidence>
<dbReference type="FunFam" id="2.10.25.10:FF:000162">
    <property type="entry name" value="Coagulation factor X (Predicted)"/>
    <property type="match status" value="1"/>
</dbReference>
<evidence type="ECO:0000256" key="1">
    <source>
        <dbReference type="ARBA" id="ARBA00004613"/>
    </source>
</evidence>
<comment type="subcellular location">
    <subcellularLocation>
        <location evidence="1">Secreted</location>
    </subcellularLocation>
</comment>
<dbReference type="SMART" id="SM00020">
    <property type="entry name" value="Tryp_SPc"/>
    <property type="match status" value="1"/>
</dbReference>
<evidence type="ECO:0000256" key="4">
    <source>
        <dbReference type="ARBA" id="ARBA00022536"/>
    </source>
</evidence>
<reference evidence="15 16" key="1">
    <citation type="submission" date="2020-04" db="EMBL/GenBank/DDBJ databases">
        <title>Chromosome-level genome assembly of a cyprinid fish Onychostoma macrolepis by integration of Nanopore Sequencing, Bionano and Hi-C technology.</title>
        <authorList>
            <person name="Wang D."/>
        </authorList>
    </citation>
    <scope>NUCLEOTIDE SEQUENCE [LARGE SCALE GENOMIC DNA]</scope>
    <source>
        <strain evidence="15">SWU-2019</strain>
        <tissue evidence="15">Muscle</tissue>
    </source>
</reference>
<dbReference type="GO" id="GO:0004252">
    <property type="term" value="F:serine-type endopeptidase activity"/>
    <property type="evidence" value="ECO:0007669"/>
    <property type="project" value="InterPro"/>
</dbReference>
<dbReference type="GO" id="GO:0006508">
    <property type="term" value="P:proteolysis"/>
    <property type="evidence" value="ECO:0007669"/>
    <property type="project" value="UniProtKB-KW"/>
</dbReference>
<feature type="domain" description="Gla" evidence="14">
    <location>
        <begin position="43"/>
        <end position="89"/>
    </location>
</feature>
<gene>
    <name evidence="15" type="ORF">G5714_001236</name>
</gene>
<keyword evidence="7" id="KW-0106">Calcium</keyword>
<feature type="disulfide bond" evidence="10">
    <location>
        <begin position="115"/>
        <end position="124"/>
    </location>
</feature>
<dbReference type="AlphaFoldDB" id="A0A7J6DJL7"/>
<dbReference type="InterPro" id="IPR001254">
    <property type="entry name" value="Trypsin_dom"/>
</dbReference>
<dbReference type="CDD" id="cd00054">
    <property type="entry name" value="EGF_CA"/>
    <property type="match status" value="1"/>
</dbReference>
<dbReference type="PROSITE" id="PS50998">
    <property type="entry name" value="GLA_2"/>
    <property type="match status" value="1"/>
</dbReference>
<dbReference type="EMBL" id="JAAMOB010000001">
    <property type="protein sequence ID" value="KAF4119185.1"/>
    <property type="molecule type" value="Genomic_DNA"/>
</dbReference>
<dbReference type="InterPro" id="IPR001881">
    <property type="entry name" value="EGF-like_Ca-bd_dom"/>
</dbReference>
<keyword evidence="8 10" id="KW-1015">Disulfide bond</keyword>
<dbReference type="FunFam" id="4.10.740.10:FF:000001">
    <property type="entry name" value="vitamin K-dependent protein S"/>
    <property type="match status" value="1"/>
</dbReference>
<dbReference type="InterPro" id="IPR012224">
    <property type="entry name" value="Pept_S1A_FX"/>
</dbReference>
<evidence type="ECO:0000259" key="12">
    <source>
        <dbReference type="PROSITE" id="PS50026"/>
    </source>
</evidence>
<dbReference type="PROSITE" id="PS50026">
    <property type="entry name" value="EGF_3"/>
    <property type="match status" value="1"/>
</dbReference>
<dbReference type="InterPro" id="IPR000742">
    <property type="entry name" value="EGF"/>
</dbReference>
<evidence type="ECO:0000256" key="11">
    <source>
        <dbReference type="SAM" id="SignalP"/>
    </source>
</evidence>
<evidence type="ECO:0000256" key="3">
    <source>
        <dbReference type="ARBA" id="ARBA00022525"/>
    </source>
</evidence>
<dbReference type="Pfam" id="PF14670">
    <property type="entry name" value="FXa_inhibition"/>
    <property type="match status" value="1"/>
</dbReference>
<dbReference type="GO" id="GO:0005615">
    <property type="term" value="C:extracellular space"/>
    <property type="evidence" value="ECO:0007669"/>
    <property type="project" value="TreeGrafter"/>
</dbReference>
<dbReference type="SMART" id="SM00179">
    <property type="entry name" value="EGF_CA"/>
    <property type="match status" value="2"/>
</dbReference>
<dbReference type="PROSITE" id="PS00011">
    <property type="entry name" value="GLA_1"/>
    <property type="match status" value="1"/>
</dbReference>
<keyword evidence="6" id="KW-0378">Hydrolase</keyword>
<feature type="domain" description="EGF-like" evidence="12">
    <location>
        <begin position="89"/>
        <end position="125"/>
    </location>
</feature>
<evidence type="ECO:0000313" key="15">
    <source>
        <dbReference type="EMBL" id="KAF4119185.1"/>
    </source>
</evidence>
<dbReference type="PRINTS" id="PR00010">
    <property type="entry name" value="EGFBLOOD"/>
</dbReference>
<keyword evidence="3" id="KW-0964">Secreted</keyword>
<keyword evidence="16" id="KW-1185">Reference proteome</keyword>
<dbReference type="Gene3D" id="2.10.25.10">
    <property type="entry name" value="Laminin"/>
    <property type="match status" value="2"/>
</dbReference>
<keyword evidence="9" id="KW-0325">Glycoprotein</keyword>
<dbReference type="Pfam" id="PF00089">
    <property type="entry name" value="Trypsin"/>
    <property type="match status" value="1"/>
</dbReference>
<dbReference type="PIRSF" id="PIRSF001143">
    <property type="entry name" value="Factor_X"/>
    <property type="match status" value="1"/>
</dbReference>
<dbReference type="PROSITE" id="PS00010">
    <property type="entry name" value="ASX_HYDROXYL"/>
    <property type="match status" value="1"/>
</dbReference>
<evidence type="ECO:0008006" key="17">
    <source>
        <dbReference type="Google" id="ProtNLM"/>
    </source>
</evidence>
<dbReference type="PANTHER" id="PTHR24278">
    <property type="entry name" value="COAGULATION FACTOR"/>
    <property type="match status" value="1"/>
</dbReference>
<evidence type="ECO:0000259" key="14">
    <source>
        <dbReference type="PROSITE" id="PS50998"/>
    </source>
</evidence>
<dbReference type="PRINTS" id="PR00001">
    <property type="entry name" value="GLABLOOD"/>
</dbReference>
<dbReference type="GO" id="GO:0005509">
    <property type="term" value="F:calcium ion binding"/>
    <property type="evidence" value="ECO:0007669"/>
    <property type="project" value="InterPro"/>
</dbReference>
<dbReference type="Pfam" id="PF00008">
    <property type="entry name" value="EGF"/>
    <property type="match status" value="1"/>
</dbReference>
<sequence length="398" mass="44000">MESLICCLLFFTLISHQVSSVDQQTVFRSRRWANALLLRSRRANAFLLEEILQGNLERECFEERCNKEEAREYFENNQKTNEFWNKYYDGDQCRSNPCKHGGTCRDGIGSYTCACEEMYSGSNCQTDKSQCPSAGPSACEHFCKPMLGSYRCFCARGYTLHSDGRSCSPHVQNPCGTTEASSFCPDGRCSWEVKFVNASGDVVCHGAVLGQKSVLTSAACMSALKHLQVTVAGRHSSAALRVSSWTPHKRYVSGPEDDLAFLELQEPFTQNMSIVPLCLPEKDYSENILMRAGREGVVMGGATHAYLSLDDCRDALNLSFLMTNKMFCMQKPQSEVSARSGAKVCEVKSGSPVATVEGKTAFLTGVSLTAGGCDDGLLFTKLSRYLHWLRPLLLAAEK</sequence>
<evidence type="ECO:0000256" key="7">
    <source>
        <dbReference type="ARBA" id="ARBA00022837"/>
    </source>
</evidence>
<dbReference type="SUPFAM" id="SSF57196">
    <property type="entry name" value="EGF/Laminin"/>
    <property type="match status" value="1"/>
</dbReference>
<evidence type="ECO:0000259" key="13">
    <source>
        <dbReference type="PROSITE" id="PS50240"/>
    </source>
</evidence>
<keyword evidence="2" id="KW-0301">Gamma-carboxyglutamic acid</keyword>